<dbReference type="InterPro" id="IPR036404">
    <property type="entry name" value="Jacalin-like_lectin_dom_sf"/>
</dbReference>
<evidence type="ECO:0000313" key="2">
    <source>
        <dbReference type="EMBL" id="KAL2794759.1"/>
    </source>
</evidence>
<dbReference type="PROSITE" id="PS50181">
    <property type="entry name" value="FBOX"/>
    <property type="match status" value="1"/>
</dbReference>
<comment type="caution">
    <text evidence="2">The sequence shown here is derived from an EMBL/GenBank/DDBJ whole genome shotgun (WGS) entry which is preliminary data.</text>
</comment>
<sequence>MPKKEVRCIVCGLEVTREGEAGDIWLREYRMVYRTSAGTYLSDAAVRRHEGDEASFQVPLLNSNAGNGQSVASINVPILQEKDGCFGFVMHNACWAVFQIRAGSTSIDLQRLVEVFESVSRIKGPPQLCCYAWYHEYENIISFDYILWPWERRCWSPKPLSPEFIRAISRSPLSTVNPNVSGITSSWSTAFEKAAVKRHGSADNDCFATLPFEIVEEIAFYLSTATVLKTRLASRTFAQLFYSQTFWASRFRSNGERGFLFEAWNKTGSRDWRQFYRQTRDIAATHPFLHNRQRIWCLAGSLWEKLVLTPVQPLTRVPADQHLLGRRKGEVYGDLTVGKFLNKRASTQKIVPQKTEVPTDTHRIGISIVYDGPVTYVAGIHLFHGANDNDIRLGYITVPETTLFSNFTSLKGFIVAVGSSGIHALRIVHGENDTLSPWLGDPLDGAITRRLVFIDQISALSAGFDGYKMIYLSAWGRRAPAPEGLKQLDLIRNRLLWCPELPGPDMNLNETSVFGKLESSAKKFHPAMWTSFGGPGGANLRFLTSVTVIIDGDIMTNVMFQYSTGNISSSRTIMMLGRRGSEDSDVAPFSIHGAAGEFITTIEVETDPRWSPNTPTGLLITTNWGRRCSASRNQLDPKRTLLQTVRGTIPTGLYATQVCATYLF</sequence>
<dbReference type="SMART" id="SM00256">
    <property type="entry name" value="FBOX"/>
    <property type="match status" value="1"/>
</dbReference>
<protein>
    <recommendedName>
        <fullName evidence="1">F-box domain-containing protein</fullName>
    </recommendedName>
</protein>
<evidence type="ECO:0000259" key="1">
    <source>
        <dbReference type="PROSITE" id="PS50181"/>
    </source>
</evidence>
<accession>A0ABR4G7U4</accession>
<feature type="domain" description="F-box" evidence="1">
    <location>
        <begin position="204"/>
        <end position="250"/>
    </location>
</feature>
<reference evidence="2 3" key="1">
    <citation type="submission" date="2024-07" db="EMBL/GenBank/DDBJ databases">
        <title>Section-level genome sequencing and comparative genomics of Aspergillus sections Usti and Cavernicolus.</title>
        <authorList>
            <consortium name="Lawrence Berkeley National Laboratory"/>
            <person name="Nybo J.L."/>
            <person name="Vesth T.C."/>
            <person name="Theobald S."/>
            <person name="Frisvad J.C."/>
            <person name="Larsen T.O."/>
            <person name="Kjaerboelling I."/>
            <person name="Rothschild-Mancinelli K."/>
            <person name="Lyhne E.K."/>
            <person name="Kogle M.E."/>
            <person name="Barry K."/>
            <person name="Clum A."/>
            <person name="Na H."/>
            <person name="Ledsgaard L."/>
            <person name="Lin J."/>
            <person name="Lipzen A."/>
            <person name="Kuo A."/>
            <person name="Riley R."/>
            <person name="Mondo S."/>
            <person name="Labutti K."/>
            <person name="Haridas S."/>
            <person name="Pangalinan J."/>
            <person name="Salamov A.A."/>
            <person name="Simmons B.A."/>
            <person name="Magnuson J.K."/>
            <person name="Chen J."/>
            <person name="Drula E."/>
            <person name="Henrissat B."/>
            <person name="Wiebenga A."/>
            <person name="Lubbers R.J."/>
            <person name="Gomes A.C."/>
            <person name="Makela M.R."/>
            <person name="Stajich J."/>
            <person name="Grigoriev I.V."/>
            <person name="Mortensen U.H."/>
            <person name="De Vries R.P."/>
            <person name="Baker S.E."/>
            <person name="Andersen M.R."/>
        </authorList>
    </citation>
    <scope>NUCLEOTIDE SEQUENCE [LARGE SCALE GENOMIC DNA]</scope>
    <source>
        <strain evidence="2 3">CBS 209.92</strain>
    </source>
</reference>
<evidence type="ECO:0000313" key="3">
    <source>
        <dbReference type="Proteomes" id="UP001610563"/>
    </source>
</evidence>
<dbReference type="InterPro" id="IPR056021">
    <property type="entry name" value="DUF7600"/>
</dbReference>
<name>A0ABR4G7U4_9EURO</name>
<gene>
    <name evidence="2" type="ORF">BJX66DRAFT_189107</name>
</gene>
<dbReference type="InterPro" id="IPR001810">
    <property type="entry name" value="F-box_dom"/>
</dbReference>
<proteinExistence type="predicted"/>
<keyword evidence="3" id="KW-1185">Reference proteome</keyword>
<dbReference type="Proteomes" id="UP001610563">
    <property type="component" value="Unassembled WGS sequence"/>
</dbReference>
<dbReference type="Pfam" id="PF24539">
    <property type="entry name" value="DUF7600"/>
    <property type="match status" value="1"/>
</dbReference>
<organism evidence="2 3">
    <name type="scientific">Aspergillus keveii</name>
    <dbReference type="NCBI Taxonomy" id="714993"/>
    <lineage>
        <taxon>Eukaryota</taxon>
        <taxon>Fungi</taxon>
        <taxon>Dikarya</taxon>
        <taxon>Ascomycota</taxon>
        <taxon>Pezizomycotina</taxon>
        <taxon>Eurotiomycetes</taxon>
        <taxon>Eurotiomycetidae</taxon>
        <taxon>Eurotiales</taxon>
        <taxon>Aspergillaceae</taxon>
        <taxon>Aspergillus</taxon>
        <taxon>Aspergillus subgen. Nidulantes</taxon>
    </lineage>
</organism>
<dbReference type="InterPro" id="IPR036047">
    <property type="entry name" value="F-box-like_dom_sf"/>
</dbReference>
<dbReference type="EMBL" id="JBFTWV010000041">
    <property type="protein sequence ID" value="KAL2794759.1"/>
    <property type="molecule type" value="Genomic_DNA"/>
</dbReference>
<dbReference type="Gene3D" id="1.20.1280.50">
    <property type="match status" value="1"/>
</dbReference>
<dbReference type="SUPFAM" id="SSF81383">
    <property type="entry name" value="F-box domain"/>
    <property type="match status" value="1"/>
</dbReference>
<dbReference type="SUPFAM" id="SSF51101">
    <property type="entry name" value="Mannose-binding lectins"/>
    <property type="match status" value="1"/>
</dbReference>